<feature type="region of interest" description="Disordered" evidence="1">
    <location>
        <begin position="1"/>
        <end position="71"/>
    </location>
</feature>
<protein>
    <submittedName>
        <fullName evidence="2">Uncharacterized protein</fullName>
    </submittedName>
</protein>
<feature type="compositionally biased region" description="Acidic residues" evidence="1">
    <location>
        <begin position="23"/>
        <end position="32"/>
    </location>
</feature>
<dbReference type="AlphaFoldDB" id="A0A7J6WFQ6"/>
<evidence type="ECO:0000313" key="3">
    <source>
        <dbReference type="Proteomes" id="UP000554482"/>
    </source>
</evidence>
<sequence length="110" mass="12269">MSNELSLSNTANVDENVITEQEDRSDQEEDDLTVSSNVELTFSVPCSDGDEVEDQAGPSNVPDDGDDIEASTSRRLREAAMRLMRKERKKNQGKIVTPEGDCVVRRIRVK</sequence>
<feature type="compositionally biased region" description="Polar residues" evidence="1">
    <location>
        <begin position="1"/>
        <end position="13"/>
    </location>
</feature>
<name>A0A7J6WFQ6_THATH</name>
<organism evidence="2 3">
    <name type="scientific">Thalictrum thalictroides</name>
    <name type="common">Rue-anemone</name>
    <name type="synonym">Anemone thalictroides</name>
    <dbReference type="NCBI Taxonomy" id="46969"/>
    <lineage>
        <taxon>Eukaryota</taxon>
        <taxon>Viridiplantae</taxon>
        <taxon>Streptophyta</taxon>
        <taxon>Embryophyta</taxon>
        <taxon>Tracheophyta</taxon>
        <taxon>Spermatophyta</taxon>
        <taxon>Magnoliopsida</taxon>
        <taxon>Ranunculales</taxon>
        <taxon>Ranunculaceae</taxon>
        <taxon>Thalictroideae</taxon>
        <taxon>Thalictrum</taxon>
    </lineage>
</organism>
<dbReference type="EMBL" id="JABWDY010016217">
    <property type="protein sequence ID" value="KAF5196274.1"/>
    <property type="molecule type" value="Genomic_DNA"/>
</dbReference>
<proteinExistence type="predicted"/>
<comment type="caution">
    <text evidence="2">The sequence shown here is derived from an EMBL/GenBank/DDBJ whole genome shotgun (WGS) entry which is preliminary data.</text>
</comment>
<gene>
    <name evidence="2" type="ORF">FRX31_014140</name>
</gene>
<accession>A0A7J6WFQ6</accession>
<evidence type="ECO:0000313" key="2">
    <source>
        <dbReference type="EMBL" id="KAF5196274.1"/>
    </source>
</evidence>
<evidence type="ECO:0000256" key="1">
    <source>
        <dbReference type="SAM" id="MobiDB-lite"/>
    </source>
</evidence>
<keyword evidence="3" id="KW-1185">Reference proteome</keyword>
<reference evidence="2 3" key="1">
    <citation type="submission" date="2020-06" db="EMBL/GenBank/DDBJ databases">
        <title>Transcriptomic and genomic resources for Thalictrum thalictroides and T. hernandezii: Facilitating candidate gene discovery in an emerging model plant lineage.</title>
        <authorList>
            <person name="Arias T."/>
            <person name="Riano-Pachon D.M."/>
            <person name="Di Stilio V.S."/>
        </authorList>
    </citation>
    <scope>NUCLEOTIDE SEQUENCE [LARGE SCALE GENOMIC DNA]</scope>
    <source>
        <strain evidence="3">cv. WT478/WT964</strain>
        <tissue evidence="2">Leaves</tissue>
    </source>
</reference>
<dbReference type="Proteomes" id="UP000554482">
    <property type="component" value="Unassembled WGS sequence"/>
</dbReference>